<proteinExistence type="predicted"/>
<reference evidence="1" key="1">
    <citation type="journal article" date="2015" name="Nature">
        <title>Complex archaea that bridge the gap between prokaryotes and eukaryotes.</title>
        <authorList>
            <person name="Spang A."/>
            <person name="Saw J.H."/>
            <person name="Jorgensen S.L."/>
            <person name="Zaremba-Niedzwiedzka K."/>
            <person name="Martijn J."/>
            <person name="Lind A.E."/>
            <person name="van Eijk R."/>
            <person name="Schleper C."/>
            <person name="Guy L."/>
            <person name="Ettema T.J."/>
        </authorList>
    </citation>
    <scope>NUCLEOTIDE SEQUENCE</scope>
</reference>
<gene>
    <name evidence="1" type="ORF">LCGC14_0792050</name>
</gene>
<dbReference type="AlphaFoldDB" id="A0A0F9PSD0"/>
<accession>A0A0F9PSD0</accession>
<organism evidence="1">
    <name type="scientific">marine sediment metagenome</name>
    <dbReference type="NCBI Taxonomy" id="412755"/>
    <lineage>
        <taxon>unclassified sequences</taxon>
        <taxon>metagenomes</taxon>
        <taxon>ecological metagenomes</taxon>
    </lineage>
</organism>
<evidence type="ECO:0000313" key="1">
    <source>
        <dbReference type="EMBL" id="KKN34615.1"/>
    </source>
</evidence>
<name>A0A0F9PSD0_9ZZZZ</name>
<sequence>MKKMKIKSREVVRIQYYIFCPKCDIEIKGNAPSHVEINLKHHLDKHKFEKKKKVKKK</sequence>
<dbReference type="EMBL" id="LAZR01002095">
    <property type="protein sequence ID" value="KKN34615.1"/>
    <property type="molecule type" value="Genomic_DNA"/>
</dbReference>
<comment type="caution">
    <text evidence="1">The sequence shown here is derived from an EMBL/GenBank/DDBJ whole genome shotgun (WGS) entry which is preliminary data.</text>
</comment>
<protein>
    <submittedName>
        <fullName evidence="1">Uncharacterized protein</fullName>
    </submittedName>
</protein>